<evidence type="ECO:0000259" key="2">
    <source>
        <dbReference type="Pfam" id="PF00171"/>
    </source>
</evidence>
<name>A0ABW1BYK2_9ACTN</name>
<feature type="domain" description="Aldehyde dehydrogenase" evidence="2">
    <location>
        <begin position="22"/>
        <end position="443"/>
    </location>
</feature>
<keyword evidence="5" id="KW-1185">Reference proteome</keyword>
<dbReference type="Proteomes" id="UP001596096">
    <property type="component" value="Unassembled WGS sequence"/>
</dbReference>
<dbReference type="NCBIfam" id="NF008868">
    <property type="entry name" value="PRK11903.1"/>
    <property type="match status" value="1"/>
</dbReference>
<dbReference type="InterPro" id="IPR011966">
    <property type="entry name" value="PaaN-DH"/>
</dbReference>
<dbReference type="NCBIfam" id="TIGR02278">
    <property type="entry name" value="PaaN-DH"/>
    <property type="match status" value="1"/>
</dbReference>
<dbReference type="Pfam" id="PF01575">
    <property type="entry name" value="MaoC_dehydratas"/>
    <property type="match status" value="1"/>
</dbReference>
<organism evidence="4 5">
    <name type="scientific">Nonomuraea harbinensis</name>
    <dbReference type="NCBI Taxonomy" id="1286938"/>
    <lineage>
        <taxon>Bacteria</taxon>
        <taxon>Bacillati</taxon>
        <taxon>Actinomycetota</taxon>
        <taxon>Actinomycetes</taxon>
        <taxon>Streptosporangiales</taxon>
        <taxon>Streptosporangiaceae</taxon>
        <taxon>Nonomuraea</taxon>
    </lineage>
</organism>
<dbReference type="EMBL" id="JBHSNW010000012">
    <property type="protein sequence ID" value="MFC5818112.1"/>
    <property type="molecule type" value="Genomic_DNA"/>
</dbReference>
<proteinExistence type="inferred from homology"/>
<gene>
    <name evidence="4" type="primary">paaZ</name>
    <name evidence="4" type="ORF">ACFPUY_23665</name>
</gene>
<dbReference type="PANTHER" id="PTHR43111:SF1">
    <property type="entry name" value="ALDEHYDE DEHYDROGENASE B-RELATED"/>
    <property type="match status" value="1"/>
</dbReference>
<dbReference type="PANTHER" id="PTHR43111">
    <property type="entry name" value="ALDEHYDE DEHYDROGENASE B-RELATED"/>
    <property type="match status" value="1"/>
</dbReference>
<feature type="domain" description="MaoC-like" evidence="3">
    <location>
        <begin position="542"/>
        <end position="650"/>
    </location>
</feature>
<dbReference type="InterPro" id="IPR015590">
    <property type="entry name" value="Aldehyde_DH_dom"/>
</dbReference>
<accession>A0ABW1BYK2</accession>
<evidence type="ECO:0000313" key="5">
    <source>
        <dbReference type="Proteomes" id="UP001596096"/>
    </source>
</evidence>
<dbReference type="Pfam" id="PF00171">
    <property type="entry name" value="Aldedh"/>
    <property type="match status" value="1"/>
</dbReference>
<reference evidence="5" key="1">
    <citation type="journal article" date="2019" name="Int. J. Syst. Evol. Microbiol.">
        <title>The Global Catalogue of Microorganisms (GCM) 10K type strain sequencing project: providing services to taxonomists for standard genome sequencing and annotation.</title>
        <authorList>
            <consortium name="The Broad Institute Genomics Platform"/>
            <consortium name="The Broad Institute Genome Sequencing Center for Infectious Disease"/>
            <person name="Wu L."/>
            <person name="Ma J."/>
        </authorList>
    </citation>
    <scope>NUCLEOTIDE SEQUENCE [LARGE SCALE GENOMIC DNA]</scope>
    <source>
        <strain evidence="5">CGMCC 4.7106</strain>
    </source>
</reference>
<protein>
    <submittedName>
        <fullName evidence="4">Phenylacetic acid degradation bifunctional protein PaaZ</fullName>
    </submittedName>
</protein>
<dbReference type="CDD" id="cd07128">
    <property type="entry name" value="ALDH_MaoC-N"/>
    <property type="match status" value="1"/>
</dbReference>
<evidence type="ECO:0000313" key="4">
    <source>
        <dbReference type="EMBL" id="MFC5818112.1"/>
    </source>
</evidence>
<comment type="similarity">
    <text evidence="1">Belongs to the aldehyde dehydrogenase family.</text>
</comment>
<dbReference type="RefSeq" id="WP_219545955.1">
    <property type="nucleotide sequence ID" value="NZ_JAHKRN010000020.1"/>
</dbReference>
<comment type="caution">
    <text evidence="4">The sequence shown here is derived from an EMBL/GenBank/DDBJ whole genome shotgun (WGS) entry which is preliminary data.</text>
</comment>
<evidence type="ECO:0000259" key="3">
    <source>
        <dbReference type="Pfam" id="PF01575"/>
    </source>
</evidence>
<evidence type="ECO:0000256" key="1">
    <source>
        <dbReference type="ARBA" id="ARBA00009986"/>
    </source>
</evidence>
<dbReference type="InterPro" id="IPR002539">
    <property type="entry name" value="MaoC-like_dom"/>
</dbReference>
<sequence length="681" mass="71267">MSTLLESYAAGRWFRAADDGEPLLDAATGEEVARLSSRGLDIAAMVRHARETGGPALRSLTFHERAALLKALAKHLSERKEELYALSVRTGATSRDTAVDVDGGIGTLFSYASKGVRELPNDTVFLDGGLERLGKGGTFVGQHLYTSRPGVALQINAFNFPVWGMLEKLAPAFLAGLPSIVKPASQTAYLTELAVRLIVGSGILPEGTIQLVAGSAAGLLDELTVQDSVAFTGSAHTAGILRRHPNVLDGGVLLGVEADSLNCSVLGPDVRPDDPEFDLFVKGVVTEMTVKAGQKCTAIRRALVPSAMADQVVEALAARLARVTVGDPRNPDVRMGALAGLGQREEVRKAVEALRAGADVVAGDLAGGPLLDGDATRGAFMTPLLLRARPGATEPHEVEPFGPVSTVLTYDTLDEAVALAARGRGSLVASVVTHDPEVARSVVLGLAPWHGRVLVLDRDDAAESTGHGSPLPVLVHGGPGRAGGGEELGGVRGVLHHMQRTAVQASPDLLTAVTGRWTTGAARTDSDVHPFRKSLAELRIGDTIASPPRTVSLDDIEHFAEFTGDTFYAHTDPEAAARNPLFGGIVAHGYLVVSLAAGLFVDPAPGPVLANFGVDALRFLTPVKAGDAIAVTLTVKQITPRSGAGHGEVRWDAVVTNQEGRAVATYDVLTLVAKTWDENAP</sequence>